<proteinExistence type="predicted"/>
<evidence type="ECO:0000313" key="3">
    <source>
        <dbReference type="EMBL" id="GLU50119.1"/>
    </source>
</evidence>
<evidence type="ECO:0000256" key="1">
    <source>
        <dbReference type="SAM" id="MobiDB-lite"/>
    </source>
</evidence>
<keyword evidence="4" id="KW-1185">Reference proteome</keyword>
<name>A0A9W6UKL8_9ACTN</name>
<keyword evidence="2" id="KW-0812">Transmembrane</keyword>
<keyword evidence="2" id="KW-1133">Transmembrane helix</keyword>
<feature type="region of interest" description="Disordered" evidence="1">
    <location>
        <begin position="1"/>
        <end position="27"/>
    </location>
</feature>
<gene>
    <name evidence="3" type="ORF">Nans01_44700</name>
</gene>
<reference evidence="3" key="1">
    <citation type="submission" date="2023-02" db="EMBL/GenBank/DDBJ databases">
        <title>Nocardiopsis ansamitocini NBRC 112285.</title>
        <authorList>
            <person name="Ichikawa N."/>
            <person name="Sato H."/>
            <person name="Tonouchi N."/>
        </authorList>
    </citation>
    <scope>NUCLEOTIDE SEQUENCE</scope>
    <source>
        <strain evidence="3">NBRC 112285</strain>
    </source>
</reference>
<organism evidence="3 4">
    <name type="scientific">Nocardiopsis ansamitocini</name>
    <dbReference type="NCBI Taxonomy" id="1670832"/>
    <lineage>
        <taxon>Bacteria</taxon>
        <taxon>Bacillati</taxon>
        <taxon>Actinomycetota</taxon>
        <taxon>Actinomycetes</taxon>
        <taxon>Streptosporangiales</taxon>
        <taxon>Nocardiopsidaceae</taxon>
        <taxon>Nocardiopsis</taxon>
    </lineage>
</organism>
<dbReference type="Proteomes" id="UP001165092">
    <property type="component" value="Unassembled WGS sequence"/>
</dbReference>
<dbReference type="AlphaFoldDB" id="A0A9W6UKL8"/>
<feature type="transmembrane region" description="Helical" evidence="2">
    <location>
        <begin position="139"/>
        <end position="157"/>
    </location>
</feature>
<feature type="compositionally biased region" description="Low complexity" evidence="1">
    <location>
        <begin position="8"/>
        <end position="17"/>
    </location>
</feature>
<dbReference type="EMBL" id="BSQG01000011">
    <property type="protein sequence ID" value="GLU50119.1"/>
    <property type="molecule type" value="Genomic_DNA"/>
</dbReference>
<accession>A0A9W6UKL8</accession>
<comment type="caution">
    <text evidence="3">The sequence shown here is derived from an EMBL/GenBank/DDBJ whole genome shotgun (WGS) entry which is preliminary data.</text>
</comment>
<evidence type="ECO:0000256" key="2">
    <source>
        <dbReference type="SAM" id="Phobius"/>
    </source>
</evidence>
<feature type="transmembrane region" description="Helical" evidence="2">
    <location>
        <begin position="62"/>
        <end position="85"/>
    </location>
</feature>
<feature type="transmembrane region" description="Helical" evidence="2">
    <location>
        <begin position="105"/>
        <end position="132"/>
    </location>
</feature>
<keyword evidence="2" id="KW-0472">Membrane</keyword>
<feature type="transmembrane region" description="Helical" evidence="2">
    <location>
        <begin position="163"/>
        <end position="180"/>
    </location>
</feature>
<protein>
    <submittedName>
        <fullName evidence="3">Uncharacterized protein</fullName>
    </submittedName>
</protein>
<sequence length="190" mass="19675">MYPPPSDRPSGPQGQPQYPGPPPEYAGYGPYQGYPGYGGSGARPGYQPVPTSMPGASVAVRVLMIIAAVIGFLIAAFCVFLISVPEAVEGMKASARGQGYAVSEGAITGIVGAVIGVVAGYSLISLVLALLLGRRSLGVYWTVMAFQILIALFGLLLVVGGGYGSIVFVLFAALLIGLLSPRSVRDYYRG</sequence>
<evidence type="ECO:0000313" key="4">
    <source>
        <dbReference type="Proteomes" id="UP001165092"/>
    </source>
</evidence>